<evidence type="ECO:0000313" key="2">
    <source>
        <dbReference type="Proteomes" id="UP000305202"/>
    </source>
</evidence>
<proteinExistence type="predicted"/>
<dbReference type="EMBL" id="SZPQ01000070">
    <property type="protein sequence ID" value="TKI02575.1"/>
    <property type="molecule type" value="Genomic_DNA"/>
</dbReference>
<dbReference type="Proteomes" id="UP000305202">
    <property type="component" value="Unassembled WGS sequence"/>
</dbReference>
<evidence type="ECO:0000313" key="1">
    <source>
        <dbReference type="EMBL" id="TKI02575.1"/>
    </source>
</evidence>
<sequence>MKDKQEKFEEWKNNEREKIPLDCGCVSVEVFWHWLKKSFNNGYDVREPEIADLKKQLSENQEFFDGLHDAIRPEENKSQPIQAVSVP</sequence>
<organism evidence="1 2">
    <name type="scientific">Martelella alba</name>
    <dbReference type="NCBI Taxonomy" id="2590451"/>
    <lineage>
        <taxon>Bacteria</taxon>
        <taxon>Pseudomonadati</taxon>
        <taxon>Pseudomonadota</taxon>
        <taxon>Alphaproteobacteria</taxon>
        <taxon>Hyphomicrobiales</taxon>
        <taxon>Aurantimonadaceae</taxon>
        <taxon>Martelella</taxon>
    </lineage>
</organism>
<gene>
    <name evidence="1" type="ORF">FCN80_24640</name>
</gene>
<keyword evidence="2" id="KW-1185">Reference proteome</keyword>
<comment type="caution">
    <text evidence="1">The sequence shown here is derived from an EMBL/GenBank/DDBJ whole genome shotgun (WGS) entry which is preliminary data.</text>
</comment>
<reference evidence="1 2" key="1">
    <citation type="submission" date="2019-04" db="EMBL/GenBank/DDBJ databases">
        <authorList>
            <person name="Li M."/>
            <person name="Gao C."/>
        </authorList>
    </citation>
    <scope>NUCLEOTIDE SEQUENCE [LARGE SCALE GENOMIC DNA]</scope>
    <source>
        <strain evidence="1 2">BGMRC 2031</strain>
    </source>
</reference>
<protein>
    <submittedName>
        <fullName evidence="1">Uncharacterized protein</fullName>
    </submittedName>
</protein>
<accession>A0ABY2SER0</accession>
<feature type="non-terminal residue" evidence="1">
    <location>
        <position position="87"/>
    </location>
</feature>
<name>A0ABY2SER0_9HYPH</name>
<dbReference type="RefSeq" id="WP_230492928.1">
    <property type="nucleotide sequence ID" value="NZ_SZPQ01000070.1"/>
</dbReference>